<evidence type="ECO:0000256" key="5">
    <source>
        <dbReference type="ARBA" id="ARBA00023098"/>
    </source>
</evidence>
<gene>
    <name evidence="7 9" type="primary">lpxD</name>
    <name evidence="9" type="ORF">IAB93_00565</name>
</gene>
<dbReference type="PANTHER" id="PTHR43378">
    <property type="entry name" value="UDP-3-O-ACYLGLUCOSAMINE N-ACYLTRANSFERASE"/>
    <property type="match status" value="1"/>
</dbReference>
<keyword evidence="4 7" id="KW-0677">Repeat</keyword>
<proteinExistence type="inferred from homology"/>
<dbReference type="GO" id="GO:0103118">
    <property type="term" value="F:UDP-3-O-[(3R)-3-hydroxyacyl]-glucosamine N-acyltransferase activity"/>
    <property type="evidence" value="ECO:0007669"/>
    <property type="project" value="UniProtKB-EC"/>
</dbReference>
<evidence type="ECO:0000256" key="4">
    <source>
        <dbReference type="ARBA" id="ARBA00022737"/>
    </source>
</evidence>
<sequence>MDFTAREIAEYLKGDIEGNADVKVGGFARIESGKKGTLSFFANPKYEKYLYESGADLMIINRDYELKRPLPMTVIRVDNAYEAIASLLDYVSAKKRRYRRHRGWFVRRFFSTKIGKKVSLGDFSYIGRRSSVGDYTVIYPQVYIADDVKIGKYCIIYPGVRIYKGTVIGDNCIIHANAVLGCDGFGYTQHEDGSHKKIEHLGNLVIEDNVEIGANSTVDRSTLGSTIIHKGVKIDNLCQVAHNVEVGADTVMCAMSAIAGSSKVGERCVLGGQSGISGHITIANGTKVGGQAGVITAVKKEDQALLGTPAIDFHQYYRAYALFRKSAEKQKK</sequence>
<comment type="caution">
    <text evidence="9">The sequence shown here is derived from an EMBL/GenBank/DDBJ whole genome shotgun (WGS) entry which is preliminary data.</text>
</comment>
<keyword evidence="2 7" id="KW-0441">Lipid A biosynthesis</keyword>
<dbReference type="HAMAP" id="MF_00523">
    <property type="entry name" value="LpxD"/>
    <property type="match status" value="1"/>
</dbReference>
<evidence type="ECO:0000256" key="1">
    <source>
        <dbReference type="ARBA" id="ARBA00022516"/>
    </source>
</evidence>
<dbReference type="GO" id="GO:0009245">
    <property type="term" value="P:lipid A biosynthetic process"/>
    <property type="evidence" value="ECO:0007669"/>
    <property type="project" value="UniProtKB-UniRule"/>
</dbReference>
<keyword evidence="3 7" id="KW-0808">Transferase</keyword>
<dbReference type="InterPro" id="IPR001451">
    <property type="entry name" value="Hexapep"/>
</dbReference>
<dbReference type="InterPro" id="IPR007691">
    <property type="entry name" value="LpxD"/>
</dbReference>
<keyword evidence="6 7" id="KW-0012">Acyltransferase</keyword>
<dbReference type="PROSITE" id="PS00101">
    <property type="entry name" value="HEXAPEP_TRANSFERASES"/>
    <property type="match status" value="1"/>
</dbReference>
<dbReference type="GO" id="GO:0016020">
    <property type="term" value="C:membrane"/>
    <property type="evidence" value="ECO:0007669"/>
    <property type="project" value="GOC"/>
</dbReference>
<dbReference type="InterPro" id="IPR020573">
    <property type="entry name" value="UDP_GlcNAc_AcTrfase_non-rep"/>
</dbReference>
<comment type="subunit">
    <text evidence="7">Homotrimer.</text>
</comment>
<keyword evidence="1 7" id="KW-0444">Lipid biosynthesis</keyword>
<reference evidence="9" key="1">
    <citation type="submission" date="2020-10" db="EMBL/GenBank/DDBJ databases">
        <authorList>
            <person name="Gilroy R."/>
        </authorList>
    </citation>
    <scope>NUCLEOTIDE SEQUENCE</scope>
    <source>
        <strain evidence="9">10037</strain>
    </source>
</reference>
<dbReference type="AlphaFoldDB" id="A0A9D9I3P5"/>
<name>A0A9D9I3P5_9BACT</name>
<evidence type="ECO:0000313" key="9">
    <source>
        <dbReference type="EMBL" id="MBO8464471.1"/>
    </source>
</evidence>
<comment type="function">
    <text evidence="7">Catalyzes the N-acylation of UDP-3-O-acylglucosamine using 3-hydroxyacyl-ACP as the acyl donor. Is involved in the biosynthesis of lipid A, a phosphorylated glycolipid that anchors the lipopolysaccharide to the outer membrane of the cell.</text>
</comment>
<evidence type="ECO:0000256" key="7">
    <source>
        <dbReference type="HAMAP-Rule" id="MF_00523"/>
    </source>
</evidence>
<dbReference type="SUPFAM" id="SSF51161">
    <property type="entry name" value="Trimeric LpxA-like enzymes"/>
    <property type="match status" value="1"/>
</dbReference>
<dbReference type="Pfam" id="PF04613">
    <property type="entry name" value="LpxD"/>
    <property type="match status" value="1"/>
</dbReference>
<keyword evidence="5 7" id="KW-0443">Lipid metabolism</keyword>
<comment type="catalytic activity">
    <reaction evidence="7">
        <text>a UDP-3-O-[(3R)-3-hydroxyacyl]-alpha-D-glucosamine + a (3R)-hydroxyacyl-[ACP] = a UDP-2-N,3-O-bis[(3R)-3-hydroxyacyl]-alpha-D-glucosamine + holo-[ACP] + H(+)</text>
        <dbReference type="Rhea" id="RHEA:53836"/>
        <dbReference type="Rhea" id="RHEA-COMP:9685"/>
        <dbReference type="Rhea" id="RHEA-COMP:9945"/>
        <dbReference type="ChEBI" id="CHEBI:15378"/>
        <dbReference type="ChEBI" id="CHEBI:64479"/>
        <dbReference type="ChEBI" id="CHEBI:78827"/>
        <dbReference type="ChEBI" id="CHEBI:137740"/>
        <dbReference type="ChEBI" id="CHEBI:137748"/>
        <dbReference type="EC" id="2.3.1.191"/>
    </reaction>
</comment>
<reference evidence="9" key="2">
    <citation type="journal article" date="2021" name="PeerJ">
        <title>Extensive microbial diversity within the chicken gut microbiome revealed by metagenomics and culture.</title>
        <authorList>
            <person name="Gilroy R."/>
            <person name="Ravi A."/>
            <person name="Getino M."/>
            <person name="Pursley I."/>
            <person name="Horton D.L."/>
            <person name="Alikhan N.F."/>
            <person name="Baker D."/>
            <person name="Gharbi K."/>
            <person name="Hall N."/>
            <person name="Watson M."/>
            <person name="Adriaenssens E.M."/>
            <person name="Foster-Nyarko E."/>
            <person name="Jarju S."/>
            <person name="Secka A."/>
            <person name="Antonio M."/>
            <person name="Oren A."/>
            <person name="Chaudhuri R.R."/>
            <person name="La Ragione R."/>
            <person name="Hildebrand F."/>
            <person name="Pallen M.J."/>
        </authorList>
    </citation>
    <scope>NUCLEOTIDE SEQUENCE</scope>
    <source>
        <strain evidence="9">10037</strain>
    </source>
</reference>
<dbReference type="EMBL" id="JADIME010000008">
    <property type="protein sequence ID" value="MBO8464471.1"/>
    <property type="molecule type" value="Genomic_DNA"/>
</dbReference>
<evidence type="ECO:0000256" key="6">
    <source>
        <dbReference type="ARBA" id="ARBA00023315"/>
    </source>
</evidence>
<evidence type="ECO:0000313" key="10">
    <source>
        <dbReference type="Proteomes" id="UP000823597"/>
    </source>
</evidence>
<organism evidence="9 10">
    <name type="scientific">Candidatus Merdivivens pullistercoris</name>
    <dbReference type="NCBI Taxonomy" id="2840873"/>
    <lineage>
        <taxon>Bacteria</taxon>
        <taxon>Pseudomonadati</taxon>
        <taxon>Bacteroidota</taxon>
        <taxon>Bacteroidia</taxon>
        <taxon>Bacteroidales</taxon>
        <taxon>Muribaculaceae</taxon>
        <taxon>Muribaculaceae incertae sedis</taxon>
        <taxon>Candidatus Merdivivens</taxon>
    </lineage>
</organism>
<dbReference type="NCBIfam" id="TIGR01853">
    <property type="entry name" value="lipid_A_lpxD"/>
    <property type="match status" value="1"/>
</dbReference>
<feature type="domain" description="UDP-3-O-[3-hydroxymyristoyl] glucosamine N-acyltransferase non-repeat region" evidence="8">
    <location>
        <begin position="21"/>
        <end position="89"/>
    </location>
</feature>
<dbReference type="CDD" id="cd03352">
    <property type="entry name" value="LbH_LpxD"/>
    <property type="match status" value="1"/>
</dbReference>
<dbReference type="Gene3D" id="3.40.1390.10">
    <property type="entry name" value="MurE/MurF, N-terminal domain"/>
    <property type="match status" value="1"/>
</dbReference>
<dbReference type="InterPro" id="IPR018357">
    <property type="entry name" value="Hexapep_transf_CS"/>
</dbReference>
<evidence type="ECO:0000259" key="8">
    <source>
        <dbReference type="Pfam" id="PF04613"/>
    </source>
</evidence>
<feature type="active site" description="Proton acceptor" evidence="7">
    <location>
        <position position="242"/>
    </location>
</feature>
<dbReference type="Gene3D" id="2.160.10.10">
    <property type="entry name" value="Hexapeptide repeat proteins"/>
    <property type="match status" value="1"/>
</dbReference>
<evidence type="ECO:0000256" key="3">
    <source>
        <dbReference type="ARBA" id="ARBA00022679"/>
    </source>
</evidence>
<dbReference type="NCBIfam" id="NF002060">
    <property type="entry name" value="PRK00892.1"/>
    <property type="match status" value="1"/>
</dbReference>
<dbReference type="GO" id="GO:0016410">
    <property type="term" value="F:N-acyltransferase activity"/>
    <property type="evidence" value="ECO:0007669"/>
    <property type="project" value="InterPro"/>
</dbReference>
<evidence type="ECO:0000256" key="2">
    <source>
        <dbReference type="ARBA" id="ARBA00022556"/>
    </source>
</evidence>
<dbReference type="InterPro" id="IPR011004">
    <property type="entry name" value="Trimer_LpxA-like_sf"/>
</dbReference>
<dbReference type="PANTHER" id="PTHR43378:SF2">
    <property type="entry name" value="UDP-3-O-ACYLGLUCOSAMINE N-ACYLTRANSFERASE 1, MITOCHONDRIAL-RELATED"/>
    <property type="match status" value="1"/>
</dbReference>
<accession>A0A9D9I3P5</accession>
<dbReference type="EC" id="2.3.1.191" evidence="7"/>
<dbReference type="Pfam" id="PF00132">
    <property type="entry name" value="Hexapep"/>
    <property type="match status" value="1"/>
</dbReference>
<dbReference type="Pfam" id="PF14602">
    <property type="entry name" value="Hexapep_2"/>
    <property type="match status" value="1"/>
</dbReference>
<comment type="pathway">
    <text evidence="7">Bacterial outer membrane biogenesis; LPS lipid A biosynthesis.</text>
</comment>
<protein>
    <recommendedName>
        <fullName evidence="7">UDP-3-O-acylglucosamine N-acyltransferase</fullName>
        <ecNumber evidence="7">2.3.1.191</ecNumber>
    </recommendedName>
</protein>
<dbReference type="Proteomes" id="UP000823597">
    <property type="component" value="Unassembled WGS sequence"/>
</dbReference>
<comment type="similarity">
    <text evidence="7">Belongs to the transferase hexapeptide repeat family. LpxD subfamily.</text>
</comment>